<name>A0A9Y2I9Y0_9PSEU</name>
<evidence type="ECO:0000259" key="2">
    <source>
        <dbReference type="Pfam" id="PF03807"/>
    </source>
</evidence>
<comment type="similarity">
    <text evidence="1">Belongs to the pyrroline-5-carboxylate reductase family.</text>
</comment>
<dbReference type="SUPFAM" id="SSF48179">
    <property type="entry name" value="6-phosphogluconate dehydrogenase C-terminal domain-like"/>
    <property type="match status" value="1"/>
</dbReference>
<dbReference type="PANTHER" id="PTHR11645:SF13">
    <property type="entry name" value="PYRROLINE-5-CARBOXYLATE REDUCTASE CATALYTIC N-TERMINAL DOMAIN-CONTAINING PROTEIN"/>
    <property type="match status" value="1"/>
</dbReference>
<organism evidence="4 5">
    <name type="scientific">Amycolatopsis carbonis</name>
    <dbReference type="NCBI Taxonomy" id="715471"/>
    <lineage>
        <taxon>Bacteria</taxon>
        <taxon>Bacillati</taxon>
        <taxon>Actinomycetota</taxon>
        <taxon>Actinomycetes</taxon>
        <taxon>Pseudonocardiales</taxon>
        <taxon>Pseudonocardiaceae</taxon>
        <taxon>Amycolatopsis</taxon>
    </lineage>
</organism>
<accession>A0A9Y2I9Y0</accession>
<evidence type="ECO:0000256" key="1">
    <source>
        <dbReference type="ARBA" id="ARBA00005525"/>
    </source>
</evidence>
<dbReference type="GO" id="GO:0055129">
    <property type="term" value="P:L-proline biosynthetic process"/>
    <property type="evidence" value="ECO:0007669"/>
    <property type="project" value="TreeGrafter"/>
</dbReference>
<dbReference type="RefSeq" id="WP_285966972.1">
    <property type="nucleotide sequence ID" value="NZ_CP127294.1"/>
</dbReference>
<sequence length="255" mass="26582">MPAYGFVGAGEITAAIVEGLSGEGLSGDAPAVFLSPRGRQVGQELATRFPNVAVCASNQDVLDAASAIVLAVRPAAAREVVAELEFRPDHVVLSAVAGVPLATLREWTAPAARVVRTIPLPQAARRQSRTALFPDHPVARDLFEPLGGVSVPPDEPTLDAFSTATATFAAHLDYLATIAGWLAGHGVEPGVADAYVTHLFAQLGQSLGTASLTELTAKHTTPGGINEQLMTALRHDDVPGSVRHALDAVLARLRE</sequence>
<dbReference type="Pfam" id="PF14748">
    <property type="entry name" value="P5CR_dimer"/>
    <property type="match status" value="1"/>
</dbReference>
<evidence type="ECO:0000313" key="5">
    <source>
        <dbReference type="Proteomes" id="UP001236014"/>
    </source>
</evidence>
<gene>
    <name evidence="4" type="ORF">QRX50_32765</name>
</gene>
<dbReference type="GO" id="GO:0004735">
    <property type="term" value="F:pyrroline-5-carboxylate reductase activity"/>
    <property type="evidence" value="ECO:0007669"/>
    <property type="project" value="TreeGrafter"/>
</dbReference>
<dbReference type="InterPro" id="IPR036291">
    <property type="entry name" value="NAD(P)-bd_dom_sf"/>
</dbReference>
<dbReference type="PANTHER" id="PTHR11645">
    <property type="entry name" value="PYRROLINE-5-CARBOXYLATE REDUCTASE"/>
    <property type="match status" value="1"/>
</dbReference>
<dbReference type="Pfam" id="PF03807">
    <property type="entry name" value="F420_oxidored"/>
    <property type="match status" value="1"/>
</dbReference>
<dbReference type="EMBL" id="CP127294">
    <property type="protein sequence ID" value="WIX76222.1"/>
    <property type="molecule type" value="Genomic_DNA"/>
</dbReference>
<dbReference type="InterPro" id="IPR028939">
    <property type="entry name" value="P5C_Rdtase_cat_N"/>
</dbReference>
<feature type="domain" description="Pyrroline-5-carboxylate reductase catalytic N-terminal" evidence="2">
    <location>
        <begin position="4"/>
        <end position="98"/>
    </location>
</feature>
<dbReference type="InterPro" id="IPR008927">
    <property type="entry name" value="6-PGluconate_DH-like_C_sf"/>
</dbReference>
<reference evidence="4 5" key="1">
    <citation type="submission" date="2023-06" db="EMBL/GenBank/DDBJ databases">
        <authorList>
            <person name="Oyuntsetseg B."/>
            <person name="Kim S.B."/>
        </authorList>
    </citation>
    <scope>NUCLEOTIDE SEQUENCE [LARGE SCALE GENOMIC DNA]</scope>
    <source>
        <strain evidence="4 5">2-15</strain>
    </source>
</reference>
<dbReference type="AlphaFoldDB" id="A0A9Y2I9Y0"/>
<feature type="domain" description="Pyrroline-5-carboxylate reductase dimerisation" evidence="3">
    <location>
        <begin position="161"/>
        <end position="255"/>
    </location>
</feature>
<proteinExistence type="inferred from homology"/>
<dbReference type="InterPro" id="IPR029036">
    <property type="entry name" value="P5CR_dimer"/>
</dbReference>
<dbReference type="Proteomes" id="UP001236014">
    <property type="component" value="Chromosome"/>
</dbReference>
<protein>
    <submittedName>
        <fullName evidence="4">NAD(P)-binding domain-containing protein</fullName>
    </submittedName>
</protein>
<dbReference type="SUPFAM" id="SSF51735">
    <property type="entry name" value="NAD(P)-binding Rossmann-fold domains"/>
    <property type="match status" value="1"/>
</dbReference>
<evidence type="ECO:0000259" key="3">
    <source>
        <dbReference type="Pfam" id="PF14748"/>
    </source>
</evidence>
<dbReference type="KEGG" id="acab:QRX50_32765"/>
<evidence type="ECO:0000313" key="4">
    <source>
        <dbReference type="EMBL" id="WIX76222.1"/>
    </source>
</evidence>
<dbReference type="Gene3D" id="3.40.50.720">
    <property type="entry name" value="NAD(P)-binding Rossmann-like Domain"/>
    <property type="match status" value="1"/>
</dbReference>
<keyword evidence="5" id="KW-1185">Reference proteome</keyword>